<accession>A0A149UMZ8</accession>
<dbReference type="PATRIC" id="fig|178901.14.peg.808"/>
<reference evidence="1 2" key="1">
    <citation type="submission" date="2015-06" db="EMBL/GenBank/DDBJ databases">
        <title>Improved classification and identification of acetic acid bacteria using matrix-assisted laser desorption/ionization time-of-flight mass spectrometry; Gluconobacter nephelii and Gluconobacter uchimurae are later heterotypic synonyms of Gluconobacter japonicus and Gluconobacter oxydans, respectively.</title>
        <authorList>
            <person name="Li L."/>
            <person name="Cleenwerck I."/>
            <person name="De Vuyst L."/>
            <person name="Vandamme P."/>
        </authorList>
    </citation>
    <scope>NUCLEOTIDE SEQUENCE [LARGE SCALE GENOMIC DNA]</scope>
    <source>
        <strain evidence="1 2">LMG 1699</strain>
    </source>
</reference>
<dbReference type="AlphaFoldDB" id="A0A149UMZ8"/>
<organism evidence="1 2">
    <name type="scientific">Acetobacter malorum</name>
    <dbReference type="NCBI Taxonomy" id="178901"/>
    <lineage>
        <taxon>Bacteria</taxon>
        <taxon>Pseudomonadati</taxon>
        <taxon>Pseudomonadota</taxon>
        <taxon>Alphaproteobacteria</taxon>
        <taxon>Acetobacterales</taxon>
        <taxon>Acetobacteraceae</taxon>
        <taxon>Acetobacter</taxon>
    </lineage>
</organism>
<dbReference type="Proteomes" id="UP000075377">
    <property type="component" value="Unassembled WGS sequence"/>
</dbReference>
<name>A0A149UMZ8_9PROT</name>
<evidence type="ECO:0000313" key="1">
    <source>
        <dbReference type="EMBL" id="KXV69292.1"/>
    </source>
</evidence>
<proteinExistence type="predicted"/>
<protein>
    <submittedName>
        <fullName evidence="1">Uncharacterized protein</fullName>
    </submittedName>
</protein>
<dbReference type="EMBL" id="LHZX01000288">
    <property type="protein sequence ID" value="KXV69292.1"/>
    <property type="molecule type" value="Genomic_DNA"/>
</dbReference>
<evidence type="ECO:0000313" key="2">
    <source>
        <dbReference type="Proteomes" id="UP000075377"/>
    </source>
</evidence>
<comment type="caution">
    <text evidence="1">The sequence shown here is derived from an EMBL/GenBank/DDBJ whole genome shotgun (WGS) entry which is preliminary data.</text>
</comment>
<sequence length="90" mass="9582">MLFLVLFVFLVLLGLGVGILGKIARIEDPASSVAPSPVRSAVRAMAFPRRDMTPEELDHQADLANIAADARARESIINAIQVAGSSSHKT</sequence>
<gene>
    <name evidence="1" type="ORF">AD951_07195</name>
</gene>